<sequence length="258" mass="27953">MLLKASRAVLLPLLAGLCSASPSHENPFENVPPQARVTAHYASYDDLKLRNNEDFAGHVVQPHERQLTLTPGARPTPIYVPQADPKDTYSACFWGIGNAGQSVYKVFETAPTGDQWEAYLLSGPLGVSLYHDQLTTVVNGTLETVIASATCKYEGAIVNNRVQAECGYMAMIDPATTSWYRYTTQISATYTPDLCALNHVPADAKTGWNIGSGNGAFDPNPDSVPESWAVRRFEYWAMTTIWGIGVIGVLAVVGLGVL</sequence>
<keyword evidence="2" id="KW-1185">Reference proteome</keyword>
<comment type="caution">
    <text evidence="1">The sequence shown here is derived from an EMBL/GenBank/DDBJ whole genome shotgun (WGS) entry which is preliminary data.</text>
</comment>
<gene>
    <name evidence="1" type="ORF">A4X13_0g8632</name>
</gene>
<proteinExistence type="predicted"/>
<dbReference type="EMBL" id="LWDF02001628">
    <property type="protein sequence ID" value="KAE8237810.1"/>
    <property type="molecule type" value="Genomic_DNA"/>
</dbReference>
<dbReference type="AlphaFoldDB" id="A0A177T5Q6"/>
<reference evidence="1" key="2">
    <citation type="journal article" date="2019" name="IMA Fungus">
        <title>Genome sequencing and comparison of five Tilletia species to identify candidate genes for the detection of regulated species infecting wheat.</title>
        <authorList>
            <person name="Nguyen H.D.T."/>
            <person name="Sultana T."/>
            <person name="Kesanakurti P."/>
            <person name="Hambleton S."/>
        </authorList>
    </citation>
    <scope>NUCLEOTIDE SEQUENCE</scope>
    <source>
        <strain evidence="1">DAOMC 236416</strain>
    </source>
</reference>
<organism evidence="1 2">
    <name type="scientific">Tilletia indica</name>
    <dbReference type="NCBI Taxonomy" id="43049"/>
    <lineage>
        <taxon>Eukaryota</taxon>
        <taxon>Fungi</taxon>
        <taxon>Dikarya</taxon>
        <taxon>Basidiomycota</taxon>
        <taxon>Ustilaginomycotina</taxon>
        <taxon>Exobasidiomycetes</taxon>
        <taxon>Tilletiales</taxon>
        <taxon>Tilletiaceae</taxon>
        <taxon>Tilletia</taxon>
    </lineage>
</organism>
<name>A0A177T5Q6_9BASI</name>
<accession>A0A177T5Q6</accession>
<dbReference type="Proteomes" id="UP000077521">
    <property type="component" value="Unassembled WGS sequence"/>
</dbReference>
<evidence type="ECO:0000313" key="1">
    <source>
        <dbReference type="EMBL" id="KAE8237810.1"/>
    </source>
</evidence>
<protein>
    <submittedName>
        <fullName evidence="1">Uncharacterized protein</fullName>
    </submittedName>
</protein>
<reference evidence="1" key="1">
    <citation type="submission" date="2016-04" db="EMBL/GenBank/DDBJ databases">
        <authorList>
            <person name="Nguyen H.D."/>
            <person name="Samba Siva P."/>
            <person name="Cullis J."/>
            <person name="Levesque C.A."/>
            <person name="Hambleton S."/>
        </authorList>
    </citation>
    <scope>NUCLEOTIDE SEQUENCE</scope>
    <source>
        <strain evidence="1">DAOMC 236416</strain>
    </source>
</reference>
<evidence type="ECO:0000313" key="2">
    <source>
        <dbReference type="Proteomes" id="UP000077521"/>
    </source>
</evidence>